<dbReference type="GO" id="GO:0034058">
    <property type="term" value="P:endosomal vesicle fusion"/>
    <property type="evidence" value="ECO:0007669"/>
    <property type="project" value="TreeGrafter"/>
</dbReference>
<dbReference type="GO" id="GO:0030897">
    <property type="term" value="C:HOPS complex"/>
    <property type="evidence" value="ECO:0007669"/>
    <property type="project" value="TreeGrafter"/>
</dbReference>
<dbReference type="InParanoid" id="A0A067NNY5"/>
<dbReference type="VEuPathDB" id="FungiDB:PLEOSDRAFT_1038070"/>
<accession>A0A067NNY5</accession>
<name>A0A067NNY5_PLEO1</name>
<sequence>MSFPQAVIPYVPTDSPRLSHLVYEMMLAYFISTTDRESTKNSIGALLQTVRDWPKDIYNLTAVIVAIHSELDSSASTSTFKSSTQETTLLMECLAELYTANRQPGKALPFYLRLRWPNVFDLIREHNLFTDVRDQALLLVEFDQELIEQRRKNG</sequence>
<dbReference type="EMBL" id="KL198007">
    <property type="protein sequence ID" value="KDQ29788.1"/>
    <property type="molecule type" value="Genomic_DNA"/>
</dbReference>
<dbReference type="GO" id="GO:0006623">
    <property type="term" value="P:protein targeting to vacuole"/>
    <property type="evidence" value="ECO:0007669"/>
    <property type="project" value="InterPro"/>
</dbReference>
<gene>
    <name evidence="1" type="ORF">PLEOSDRAFT_1038070</name>
</gene>
<dbReference type="PANTHER" id="PTHR12616:SF1">
    <property type="entry name" value="VACUOLAR PROTEIN SORTING-ASSOCIATED PROTEIN 41 HOMOLOG"/>
    <property type="match status" value="1"/>
</dbReference>
<dbReference type="HOGENOM" id="CLU_125771_0_0_1"/>
<protein>
    <submittedName>
        <fullName evidence="1">Uncharacterized protein</fullName>
    </submittedName>
</protein>
<dbReference type="PANTHER" id="PTHR12616">
    <property type="entry name" value="VACUOLAR PROTEIN SORTING VPS41"/>
    <property type="match status" value="1"/>
</dbReference>
<dbReference type="GO" id="GO:0005770">
    <property type="term" value="C:late endosome"/>
    <property type="evidence" value="ECO:0007669"/>
    <property type="project" value="TreeGrafter"/>
</dbReference>
<dbReference type="Pfam" id="PF23556">
    <property type="entry name" value="TPR_Vps41"/>
    <property type="match status" value="1"/>
</dbReference>
<dbReference type="GO" id="GO:0016236">
    <property type="term" value="P:macroautophagy"/>
    <property type="evidence" value="ECO:0007669"/>
    <property type="project" value="TreeGrafter"/>
</dbReference>
<dbReference type="GO" id="GO:0009267">
    <property type="term" value="P:cellular response to starvation"/>
    <property type="evidence" value="ECO:0007669"/>
    <property type="project" value="TreeGrafter"/>
</dbReference>
<proteinExistence type="predicted"/>
<organism evidence="1 2">
    <name type="scientific">Pleurotus ostreatus (strain PC15)</name>
    <name type="common">Oyster mushroom</name>
    <dbReference type="NCBI Taxonomy" id="1137138"/>
    <lineage>
        <taxon>Eukaryota</taxon>
        <taxon>Fungi</taxon>
        <taxon>Dikarya</taxon>
        <taxon>Basidiomycota</taxon>
        <taxon>Agaricomycotina</taxon>
        <taxon>Agaricomycetes</taxon>
        <taxon>Agaricomycetidae</taxon>
        <taxon>Agaricales</taxon>
        <taxon>Pleurotineae</taxon>
        <taxon>Pleurotaceae</taxon>
        <taxon>Pleurotus</taxon>
    </lineage>
</organism>
<dbReference type="Proteomes" id="UP000027073">
    <property type="component" value="Unassembled WGS sequence"/>
</dbReference>
<dbReference type="AlphaFoldDB" id="A0A067NNY5"/>
<dbReference type="InterPro" id="IPR045111">
    <property type="entry name" value="Vps41/Vps8"/>
</dbReference>
<dbReference type="STRING" id="1137138.A0A067NNY5"/>
<reference evidence="2" key="1">
    <citation type="journal article" date="2014" name="Proc. Natl. Acad. Sci. U.S.A.">
        <title>Extensive sampling of basidiomycete genomes demonstrates inadequacy of the white-rot/brown-rot paradigm for wood decay fungi.</title>
        <authorList>
            <person name="Riley R."/>
            <person name="Salamov A.A."/>
            <person name="Brown D.W."/>
            <person name="Nagy L.G."/>
            <person name="Floudas D."/>
            <person name="Held B.W."/>
            <person name="Levasseur A."/>
            <person name="Lombard V."/>
            <person name="Morin E."/>
            <person name="Otillar R."/>
            <person name="Lindquist E.A."/>
            <person name="Sun H."/>
            <person name="LaButti K.M."/>
            <person name="Schmutz J."/>
            <person name="Jabbour D."/>
            <person name="Luo H."/>
            <person name="Baker S.E."/>
            <person name="Pisabarro A.G."/>
            <person name="Walton J.D."/>
            <person name="Blanchette R.A."/>
            <person name="Henrissat B."/>
            <person name="Martin F."/>
            <person name="Cullen D."/>
            <person name="Hibbett D.S."/>
            <person name="Grigoriev I.V."/>
        </authorList>
    </citation>
    <scope>NUCLEOTIDE SEQUENCE [LARGE SCALE GENOMIC DNA]</scope>
    <source>
        <strain evidence="2">PC15</strain>
    </source>
</reference>
<evidence type="ECO:0000313" key="1">
    <source>
        <dbReference type="EMBL" id="KDQ29788.1"/>
    </source>
</evidence>
<evidence type="ECO:0000313" key="2">
    <source>
        <dbReference type="Proteomes" id="UP000027073"/>
    </source>
</evidence>